<keyword evidence="4 10" id="KW-0067">ATP-binding</keyword>
<name>A0ABR6CKX1_9BACI</name>
<evidence type="ECO:0000256" key="5">
    <source>
        <dbReference type="ARBA" id="ARBA00022989"/>
    </source>
</evidence>
<evidence type="ECO:0000256" key="2">
    <source>
        <dbReference type="ARBA" id="ARBA00022692"/>
    </source>
</evidence>
<evidence type="ECO:0000256" key="1">
    <source>
        <dbReference type="ARBA" id="ARBA00004651"/>
    </source>
</evidence>
<dbReference type="Gene3D" id="1.20.1560.10">
    <property type="entry name" value="ABC transporter type 1, transmembrane domain"/>
    <property type="match status" value="1"/>
</dbReference>
<keyword evidence="11" id="KW-1185">Reference proteome</keyword>
<gene>
    <name evidence="10" type="ORF">HNP81_000920</name>
</gene>
<dbReference type="InterPro" id="IPR027417">
    <property type="entry name" value="P-loop_NTPase"/>
</dbReference>
<dbReference type="SUPFAM" id="SSF90123">
    <property type="entry name" value="ABC transporter transmembrane region"/>
    <property type="match status" value="1"/>
</dbReference>
<comment type="caution">
    <text evidence="10">The sequence shown here is derived from an EMBL/GenBank/DDBJ whole genome shotgun (WGS) entry which is preliminary data.</text>
</comment>
<dbReference type="PROSITE" id="PS50893">
    <property type="entry name" value="ABC_TRANSPORTER_2"/>
    <property type="match status" value="1"/>
</dbReference>
<feature type="domain" description="ABC transmembrane type-1" evidence="9">
    <location>
        <begin position="23"/>
        <end position="318"/>
    </location>
</feature>
<proteinExistence type="predicted"/>
<dbReference type="GO" id="GO:0005524">
    <property type="term" value="F:ATP binding"/>
    <property type="evidence" value="ECO:0007669"/>
    <property type="project" value="UniProtKB-KW"/>
</dbReference>
<sequence>MKHLLYFTKRIHNYSGKILYINLICMIFISLLESVGIFLLIPLVGLTGILDVTTKEIPFISWINELFQGIPETLSLIIILGIYVLLMMGQSIFKRNQSVLGAKIQQGFIRHLREETYRGLLQSNWGFYLKKRKSDIINLMTKEIFNVSAGVQLFLKFLSSFIFILFQIGVAFYLSVNMTSIILLFGMILIFFSRKFVKRSMFYGKESFLLSQSYLGGITDHFNGIKDIKSNSLEESHLNWFLPLIKEMEHNSVKITKLNSTSQMVFKVASSLLIAFFVFLSIQTFKAEGAQLMLILVIFSRLWPMITGIQAYLEQLGAIVPSFKALLDLQNESLEARELFNRDYQDVTPIEIKHGLSCRDVSFRYHPNENTYALQNINIDIPSNKMTAIVGRSGAGKSTLIDLFMGLNQPEQGEVTIDDVPLTKDHLLSLRKSISYIPQDPFLFNATIRDNLMIIEPNASEEYLWDALEFAAAADFVRKLPLGLDTLIGDRGIRLSGGERQRLVLARAILRKPSILVLDEATSALDTENEAKIQAAIERLKGTMTIIVIAHRLSTIRNADQVVVMDQGEIIQVGAYNQLAKEKRGMFSHLLGNQMEVSG</sequence>
<evidence type="ECO:0000256" key="7">
    <source>
        <dbReference type="SAM" id="Phobius"/>
    </source>
</evidence>
<accession>A0ABR6CKX1</accession>
<keyword evidence="2 7" id="KW-0812">Transmembrane</keyword>
<dbReference type="Pfam" id="PF00005">
    <property type="entry name" value="ABC_tran"/>
    <property type="match status" value="1"/>
</dbReference>
<evidence type="ECO:0000256" key="3">
    <source>
        <dbReference type="ARBA" id="ARBA00022741"/>
    </source>
</evidence>
<dbReference type="InterPro" id="IPR039421">
    <property type="entry name" value="Type_1_exporter"/>
</dbReference>
<dbReference type="PROSITE" id="PS50929">
    <property type="entry name" value="ABC_TM1F"/>
    <property type="match status" value="1"/>
</dbReference>
<reference evidence="10 11" key="1">
    <citation type="submission" date="2020-08" db="EMBL/GenBank/DDBJ databases">
        <title>Genomic Encyclopedia of Type Strains, Phase IV (KMG-IV): sequencing the most valuable type-strain genomes for metagenomic binning, comparative biology and taxonomic classification.</title>
        <authorList>
            <person name="Goeker M."/>
        </authorList>
    </citation>
    <scope>NUCLEOTIDE SEQUENCE [LARGE SCALE GENOMIC DNA]</scope>
    <source>
        <strain evidence="10 11">DSM 105481</strain>
    </source>
</reference>
<protein>
    <submittedName>
        <fullName evidence="10">ATP-binding cassette subfamily C protein</fullName>
    </submittedName>
</protein>
<dbReference type="PANTHER" id="PTHR24221:SF654">
    <property type="entry name" value="ATP-BINDING CASSETTE SUB-FAMILY B MEMBER 6"/>
    <property type="match status" value="1"/>
</dbReference>
<dbReference type="Pfam" id="PF00664">
    <property type="entry name" value="ABC_membrane"/>
    <property type="match status" value="1"/>
</dbReference>
<evidence type="ECO:0000259" key="9">
    <source>
        <dbReference type="PROSITE" id="PS50929"/>
    </source>
</evidence>
<evidence type="ECO:0000256" key="6">
    <source>
        <dbReference type="ARBA" id="ARBA00023136"/>
    </source>
</evidence>
<feature type="transmembrane region" description="Helical" evidence="7">
    <location>
        <begin position="264"/>
        <end position="285"/>
    </location>
</feature>
<dbReference type="Gene3D" id="3.40.50.300">
    <property type="entry name" value="P-loop containing nucleotide triphosphate hydrolases"/>
    <property type="match status" value="1"/>
</dbReference>
<dbReference type="InterPro" id="IPR003439">
    <property type="entry name" value="ABC_transporter-like_ATP-bd"/>
</dbReference>
<dbReference type="InterPro" id="IPR036640">
    <property type="entry name" value="ABC1_TM_sf"/>
</dbReference>
<feature type="transmembrane region" description="Helical" evidence="7">
    <location>
        <begin position="66"/>
        <end position="86"/>
    </location>
</feature>
<dbReference type="InterPro" id="IPR003593">
    <property type="entry name" value="AAA+_ATPase"/>
</dbReference>
<keyword evidence="6 7" id="KW-0472">Membrane</keyword>
<dbReference type="InterPro" id="IPR011527">
    <property type="entry name" value="ABC1_TM_dom"/>
</dbReference>
<dbReference type="SMART" id="SM00382">
    <property type="entry name" value="AAA"/>
    <property type="match status" value="1"/>
</dbReference>
<evidence type="ECO:0000259" key="8">
    <source>
        <dbReference type="PROSITE" id="PS50893"/>
    </source>
</evidence>
<dbReference type="Proteomes" id="UP000626697">
    <property type="component" value="Unassembled WGS sequence"/>
</dbReference>
<feature type="transmembrane region" description="Helical" evidence="7">
    <location>
        <begin position="144"/>
        <end position="166"/>
    </location>
</feature>
<dbReference type="EMBL" id="JACJHX010000002">
    <property type="protein sequence ID" value="MBA9025637.1"/>
    <property type="molecule type" value="Genomic_DNA"/>
</dbReference>
<evidence type="ECO:0000256" key="4">
    <source>
        <dbReference type="ARBA" id="ARBA00022840"/>
    </source>
</evidence>
<evidence type="ECO:0000313" key="10">
    <source>
        <dbReference type="EMBL" id="MBA9025637.1"/>
    </source>
</evidence>
<dbReference type="PROSITE" id="PS00211">
    <property type="entry name" value="ABC_TRANSPORTER_1"/>
    <property type="match status" value="1"/>
</dbReference>
<keyword evidence="3" id="KW-0547">Nucleotide-binding</keyword>
<dbReference type="PANTHER" id="PTHR24221">
    <property type="entry name" value="ATP-BINDING CASSETTE SUB-FAMILY B"/>
    <property type="match status" value="1"/>
</dbReference>
<dbReference type="InterPro" id="IPR017871">
    <property type="entry name" value="ABC_transporter-like_CS"/>
</dbReference>
<evidence type="ECO:0000313" key="11">
    <source>
        <dbReference type="Proteomes" id="UP000626697"/>
    </source>
</evidence>
<organism evidence="10 11">
    <name type="scientific">Peribacillus huizhouensis</name>
    <dbReference type="NCBI Taxonomy" id="1501239"/>
    <lineage>
        <taxon>Bacteria</taxon>
        <taxon>Bacillati</taxon>
        <taxon>Bacillota</taxon>
        <taxon>Bacilli</taxon>
        <taxon>Bacillales</taxon>
        <taxon>Bacillaceae</taxon>
        <taxon>Peribacillus</taxon>
    </lineage>
</organism>
<dbReference type="SUPFAM" id="SSF52540">
    <property type="entry name" value="P-loop containing nucleoside triphosphate hydrolases"/>
    <property type="match status" value="1"/>
</dbReference>
<keyword evidence="5 7" id="KW-1133">Transmembrane helix</keyword>
<feature type="transmembrane region" description="Helical" evidence="7">
    <location>
        <begin position="20"/>
        <end position="46"/>
    </location>
</feature>
<feature type="domain" description="ABC transporter" evidence="8">
    <location>
        <begin position="356"/>
        <end position="592"/>
    </location>
</feature>
<comment type="subcellular location">
    <subcellularLocation>
        <location evidence="1">Cell membrane</location>
        <topology evidence="1">Multi-pass membrane protein</topology>
    </subcellularLocation>
</comment>
<dbReference type="RefSeq" id="WP_182501703.1">
    <property type="nucleotide sequence ID" value="NZ_JACJHX010000002.1"/>
</dbReference>
<feature type="transmembrane region" description="Helical" evidence="7">
    <location>
        <begin position="172"/>
        <end position="192"/>
    </location>
</feature>